<name>A0AA45WZR4_9CLOT</name>
<gene>
    <name evidence="1" type="ORF">SAMN06296020_1341</name>
</gene>
<dbReference type="AntiFam" id="ANF00272">
    <property type="entry name" value="Translation of CRISPR region"/>
</dbReference>
<reference evidence="1" key="1">
    <citation type="submission" date="2017-05" db="EMBL/GenBank/DDBJ databases">
        <authorList>
            <person name="Varghese N."/>
            <person name="Submissions S."/>
        </authorList>
    </citation>
    <scope>NUCLEOTIDE SEQUENCE</scope>
    <source>
        <strain evidence="1">Su22</strain>
    </source>
</reference>
<evidence type="ECO:0000313" key="2">
    <source>
        <dbReference type="Proteomes" id="UP001158066"/>
    </source>
</evidence>
<evidence type="ECO:0000313" key="1">
    <source>
        <dbReference type="EMBL" id="SMP72792.1"/>
    </source>
</evidence>
<sequence>MVLWRFQSTLPHGERLQYCYQYVTIFVVSIHAPARGATRKLSRRHKHSFVSIHAPARGATLSPFNRFYHLAVSIHAPARGATYAHTLRGACAQVSIHAPARGATPSPMTCSFPVNSFNPRSRTGSDEAKGRLVVEYTVSIHAPARGATQYRKHSLKQKKVSIHAPAGLLSRKRTTKNEFF</sequence>
<keyword evidence="2" id="KW-1185">Reference proteome</keyword>
<protein>
    <submittedName>
        <fullName evidence="1">Uncharacterized protein</fullName>
    </submittedName>
</protein>
<dbReference type="AlphaFoldDB" id="A0AA45WZR4"/>
<dbReference type="EMBL" id="FXUF01000034">
    <property type="protein sequence ID" value="SMP72792.1"/>
    <property type="molecule type" value="Genomic_DNA"/>
</dbReference>
<dbReference type="Proteomes" id="UP001158066">
    <property type="component" value="Unassembled WGS sequence"/>
</dbReference>
<comment type="caution">
    <text evidence="1">The sequence shown here is derived from an EMBL/GenBank/DDBJ whole genome shotgun (WGS) entry which is preliminary data.</text>
</comment>
<accession>A0AA45WZR4</accession>
<organism evidence="1 2">
    <name type="scientific">Anoxynatronum buryatiense</name>
    <dbReference type="NCBI Taxonomy" id="489973"/>
    <lineage>
        <taxon>Bacteria</taxon>
        <taxon>Bacillati</taxon>
        <taxon>Bacillota</taxon>
        <taxon>Clostridia</taxon>
        <taxon>Eubacteriales</taxon>
        <taxon>Clostridiaceae</taxon>
        <taxon>Anoxynatronum</taxon>
    </lineage>
</organism>
<proteinExistence type="predicted"/>